<gene>
    <name evidence="1" type="ORF">SAMN04488483_4215</name>
</gene>
<accession>A0ACD2UA90</accession>
<proteinExistence type="predicted"/>
<dbReference type="EMBL" id="FXUY01000001">
    <property type="protein sequence ID" value="SMQ28302.1"/>
    <property type="molecule type" value="Genomic_DNA"/>
</dbReference>
<dbReference type="Proteomes" id="UP001158048">
    <property type="component" value="Unassembled WGS sequence"/>
</dbReference>
<protein>
    <submittedName>
        <fullName evidence="1">Uncharacterized alpha/beta hydrolase domain</fullName>
    </submittedName>
</protein>
<reference evidence="1" key="1">
    <citation type="submission" date="2017-05" db="EMBL/GenBank/DDBJ databases">
        <authorList>
            <person name="Varghese N."/>
            <person name="Submissions S."/>
        </authorList>
    </citation>
    <scope>NUCLEOTIDE SEQUENCE</scope>
    <source>
        <strain evidence="1">LMG 28168</strain>
    </source>
</reference>
<name>A0ACD2UA90_9PSED</name>
<sequence length="872" mass="95332">MLESLIGQDSSPPDSALVAPMFPPSRRLPNDPGQLSKNINLQKQDERAFGIRQRKLLQAKGEADSGTACCKTLHITLAFDGTNNNDQADGSSTPNSRSNVARLFHTSLGAEPDMVLGGFMKYYCPGVGTVFPDVEEFVPDSSGLVGASGGENRINWALTRLLDALQQALDGKRFPAEKTKLMLKDMATNGYANTFGLGLFESGEKKREKIMRKEIQDLQDKLKIRDDSEEKPHILAMRLYVYGFSRGAAEARTFVNWLQALTRCESTNGGVDYRFAGLPISINFLGVFDTVAAVGLADSVPFAAGHMDWADGTMRLPDEATSACESTALPDDCTYLKRCVHLVSGHEQRASFPLDSIRRRPKSADGTRDKTKGSSYRQGTVEYIYPGVHSDVGGGYAPNDQGKATAGSDHVLSQIALQHMYAEAFMAGAPLLVPGPVVQKGIHDDWRGMTTDLETEFSISETLIKRFNAWQAQGQSGPLEDMMKREHALITAWRIDRYAGGVEKQSFFKNAAPDMPEAQIYAWKAIEDRNTAKTNAKTKGLPPPVYTEAQEKEHQLNIQIVGGQEKADKLRAEKIFEPPLDHRQLSGAAAEFRHDYRQEWGMVDDGLTLGGVADMLLGGTVYLINEEDEAEEYSYLYTEGTKRYKKMFSAPNTPSRGEEDLVALFDDQVHDSRAWFMNFSKAGPREPFTDYFRIRLVHFDNESNKQLSLLATAGRVVGVGIALASVGLSIKKKDPRMLLGLFLPSLARPVLSGKVGLPEISAFDPLTGIAIPVASNLDALRSFTKAPGDMVAKVAALPPLKPLSEATANTPALQKILVAHQAVEAAEAARKKDFGSLAGMVAKASNDEDKPGGWMDLVAEQASNLKSSEKKV</sequence>
<organism evidence="1 2">
    <name type="scientific">Pseudomonas helmanticensis</name>
    <dbReference type="NCBI Taxonomy" id="1471381"/>
    <lineage>
        <taxon>Bacteria</taxon>
        <taxon>Pseudomonadati</taxon>
        <taxon>Pseudomonadota</taxon>
        <taxon>Gammaproteobacteria</taxon>
        <taxon>Pseudomonadales</taxon>
        <taxon>Pseudomonadaceae</taxon>
        <taxon>Pseudomonas</taxon>
    </lineage>
</organism>
<evidence type="ECO:0000313" key="1">
    <source>
        <dbReference type="EMBL" id="SMQ28302.1"/>
    </source>
</evidence>
<comment type="caution">
    <text evidence="1">The sequence shown here is derived from an EMBL/GenBank/DDBJ whole genome shotgun (WGS) entry which is preliminary data.</text>
</comment>
<keyword evidence="2" id="KW-1185">Reference proteome</keyword>
<evidence type="ECO:0000313" key="2">
    <source>
        <dbReference type="Proteomes" id="UP001158048"/>
    </source>
</evidence>
<keyword evidence="1" id="KW-0378">Hydrolase</keyword>